<reference evidence="4 5" key="1">
    <citation type="submission" date="2021-01" db="EMBL/GenBank/DDBJ databases">
        <title>Piscinibacter sp. Jin2 Genome sequencing and assembly.</title>
        <authorList>
            <person name="Kim I."/>
        </authorList>
    </citation>
    <scope>NUCLEOTIDE SEQUENCE [LARGE SCALE GENOMIC DNA]</scope>
    <source>
        <strain evidence="4 5">Jin2</strain>
    </source>
</reference>
<evidence type="ECO:0000313" key="4">
    <source>
        <dbReference type="EMBL" id="MBL0720338.1"/>
    </source>
</evidence>
<comment type="subunit">
    <text evidence="2">Monomer. Interacts with PqqE.</text>
</comment>
<dbReference type="EMBL" id="JAERRA010000002">
    <property type="protein sequence ID" value="MBL0720338.1"/>
    <property type="molecule type" value="Genomic_DNA"/>
</dbReference>
<dbReference type="Pfam" id="PF05402">
    <property type="entry name" value="PqqD"/>
    <property type="match status" value="1"/>
</dbReference>
<dbReference type="Gene3D" id="1.10.10.1150">
    <property type="entry name" value="Coenzyme PQQ synthesis protein D (PqqD)"/>
    <property type="match status" value="1"/>
</dbReference>
<evidence type="ECO:0000256" key="3">
    <source>
        <dbReference type="ARBA" id="ARBA00022905"/>
    </source>
</evidence>
<dbReference type="GO" id="GO:0048038">
    <property type="term" value="F:quinone binding"/>
    <property type="evidence" value="ECO:0007669"/>
    <property type="project" value="InterPro"/>
</dbReference>
<dbReference type="Proteomes" id="UP000643207">
    <property type="component" value="Unassembled WGS sequence"/>
</dbReference>
<dbReference type="GO" id="GO:0018189">
    <property type="term" value="P:pyrroloquinoline quinone biosynthetic process"/>
    <property type="evidence" value="ECO:0007669"/>
    <property type="project" value="UniProtKB-KW"/>
</dbReference>
<protein>
    <submittedName>
        <fullName evidence="4">Pyrroloquinoline quinone biosynthesis peptide chaperone PqqD</fullName>
    </submittedName>
</protein>
<evidence type="ECO:0000256" key="1">
    <source>
        <dbReference type="ARBA" id="ARBA00004886"/>
    </source>
</evidence>
<dbReference type="RefSeq" id="WP_201826688.1">
    <property type="nucleotide sequence ID" value="NZ_JAERRA010000002.1"/>
</dbReference>
<dbReference type="NCBIfam" id="TIGR03859">
    <property type="entry name" value="PQQ_PqqD"/>
    <property type="match status" value="1"/>
</dbReference>
<comment type="pathway">
    <text evidence="1">Cofactor biosynthesis; pyrroloquinoline quinone biosynthesis.</text>
</comment>
<evidence type="ECO:0000256" key="2">
    <source>
        <dbReference type="ARBA" id="ARBA00011741"/>
    </source>
</evidence>
<proteinExistence type="predicted"/>
<sequence>MSADTGDRRFVVSDEAIPRLPHGFRMQFEPAQDSWVLLYPEGLIQLNGPAAEILKRVDGKTTVAQLIADLSAAFNGAELRADVEHFLKEASNYGWIV</sequence>
<accession>A0A9X0XFW0</accession>
<dbReference type="AlphaFoldDB" id="A0A9X0XFW0"/>
<gene>
    <name evidence="4" type="primary">pqqD</name>
    <name evidence="4" type="ORF">JI742_10615</name>
</gene>
<name>A0A9X0XFW0_9BURK</name>
<dbReference type="InterPro" id="IPR041881">
    <property type="entry name" value="PqqD_sf"/>
</dbReference>
<keyword evidence="3" id="KW-0884">PQQ biosynthesis</keyword>
<keyword evidence="5" id="KW-1185">Reference proteome</keyword>
<evidence type="ECO:0000313" key="5">
    <source>
        <dbReference type="Proteomes" id="UP000643207"/>
    </source>
</evidence>
<organism evidence="4 5">
    <name type="scientific">Aquariibacter lacus</name>
    <dbReference type="NCBI Taxonomy" id="2801332"/>
    <lineage>
        <taxon>Bacteria</taxon>
        <taxon>Pseudomonadati</taxon>
        <taxon>Pseudomonadota</taxon>
        <taxon>Betaproteobacteria</taxon>
        <taxon>Burkholderiales</taxon>
        <taxon>Sphaerotilaceae</taxon>
        <taxon>Aquariibacter</taxon>
    </lineage>
</organism>
<dbReference type="InterPro" id="IPR008792">
    <property type="entry name" value="PQQD"/>
</dbReference>
<dbReference type="InterPro" id="IPR022479">
    <property type="entry name" value="PqqD_bac"/>
</dbReference>
<comment type="caution">
    <text evidence="4">The sequence shown here is derived from an EMBL/GenBank/DDBJ whole genome shotgun (WGS) entry which is preliminary data.</text>
</comment>